<reference evidence="2" key="1">
    <citation type="submission" date="2022-06" db="EMBL/GenBank/DDBJ databases">
        <title>A novel DMS-producing enzyme.</title>
        <authorList>
            <person name="Zhang Y."/>
        </authorList>
    </citation>
    <scope>NUCLEOTIDE SEQUENCE</scope>
    <source>
        <strain evidence="2">RT37</strain>
    </source>
</reference>
<feature type="domain" description="Glutamine amidotransferase" evidence="1">
    <location>
        <begin position="84"/>
        <end position="193"/>
    </location>
</feature>
<proteinExistence type="predicted"/>
<dbReference type="CDD" id="cd01741">
    <property type="entry name" value="GATase1_1"/>
    <property type="match status" value="1"/>
</dbReference>
<dbReference type="Pfam" id="PF00117">
    <property type="entry name" value="GATase"/>
    <property type="match status" value="1"/>
</dbReference>
<evidence type="ECO:0000313" key="2">
    <source>
        <dbReference type="EMBL" id="XBO70230.1"/>
    </source>
</evidence>
<dbReference type="InterPro" id="IPR029062">
    <property type="entry name" value="Class_I_gatase-like"/>
</dbReference>
<accession>A0AAU7KFG4</accession>
<gene>
    <name evidence="2" type="ORF">NFG58_16630</name>
</gene>
<dbReference type="GO" id="GO:0005829">
    <property type="term" value="C:cytosol"/>
    <property type="evidence" value="ECO:0007669"/>
    <property type="project" value="TreeGrafter"/>
</dbReference>
<dbReference type="PANTHER" id="PTHR42695">
    <property type="entry name" value="GLUTAMINE AMIDOTRANSFERASE YLR126C-RELATED"/>
    <property type="match status" value="1"/>
</dbReference>
<dbReference type="EMBL" id="CP098827">
    <property type="protein sequence ID" value="XBO70230.1"/>
    <property type="molecule type" value="Genomic_DNA"/>
</dbReference>
<dbReference type="AlphaFoldDB" id="A0AAU7KFG4"/>
<dbReference type="SUPFAM" id="SSF52317">
    <property type="entry name" value="Class I glutamine amidotransferase-like"/>
    <property type="match status" value="1"/>
</dbReference>
<sequence length="244" mass="27112">MRIGLLQCDDVAPELIDAHGNYPAMFEALLAPAAFSLGVSLEWQVYRCLDGEIPDDVEAVDAWLTTGSKFGVNDGHAWIVRLEDFVRALYRAEKPLVGVCFGHQLIVKALGGEVIKSPKGWGVGLSNNRVGEREPWMTPWQHDLDLLVSHQDQVETLPEGASTLGGSGFCPHYLIRVGRCFLGVQGHPEFRPDYSRDLMRLRQGLVGEERVRQGQASLAGRIDDGVMAEWILRFMREAMAVREG</sequence>
<organism evidence="2">
    <name type="scientific">Halomonas sp. RT37</name>
    <dbReference type="NCBI Taxonomy" id="2950872"/>
    <lineage>
        <taxon>Bacteria</taxon>
        <taxon>Pseudomonadati</taxon>
        <taxon>Pseudomonadota</taxon>
        <taxon>Gammaproteobacteria</taxon>
        <taxon>Oceanospirillales</taxon>
        <taxon>Halomonadaceae</taxon>
        <taxon>Halomonas</taxon>
    </lineage>
</organism>
<dbReference type="PANTHER" id="PTHR42695:SF5">
    <property type="entry name" value="GLUTAMINE AMIDOTRANSFERASE YLR126C-RELATED"/>
    <property type="match status" value="1"/>
</dbReference>
<name>A0AAU7KFG4_9GAMM</name>
<dbReference type="Gene3D" id="3.40.50.880">
    <property type="match status" value="1"/>
</dbReference>
<dbReference type="InterPro" id="IPR017926">
    <property type="entry name" value="GATASE"/>
</dbReference>
<evidence type="ECO:0000259" key="1">
    <source>
        <dbReference type="Pfam" id="PF00117"/>
    </source>
</evidence>
<dbReference type="PROSITE" id="PS51273">
    <property type="entry name" value="GATASE_TYPE_1"/>
    <property type="match status" value="1"/>
</dbReference>
<dbReference type="InterPro" id="IPR044992">
    <property type="entry name" value="ChyE-like"/>
</dbReference>
<dbReference type="RefSeq" id="WP_348827004.1">
    <property type="nucleotide sequence ID" value="NZ_CP098827.1"/>
</dbReference>
<protein>
    <submittedName>
        <fullName evidence="2">GMP synthase</fullName>
    </submittedName>
</protein>